<organism evidence="2 3">
    <name type="scientific">Candidatus Nomurabacteria bacterium RIFCSPHIGHO2_02_FULL_42_24</name>
    <dbReference type="NCBI Taxonomy" id="1801757"/>
    <lineage>
        <taxon>Bacteria</taxon>
        <taxon>Candidatus Nomuraibacteriota</taxon>
    </lineage>
</organism>
<protein>
    <recommendedName>
        <fullName evidence="4">Carboxypeptidase regulatory-like domain-containing protein</fullName>
    </recommendedName>
</protein>
<comment type="caution">
    <text evidence="2">The sequence shown here is derived from an EMBL/GenBank/DDBJ whole genome shotgun (WGS) entry which is preliminary data.</text>
</comment>
<dbReference type="AlphaFoldDB" id="A0A1F6WH07"/>
<proteinExistence type="predicted"/>
<feature type="transmembrane region" description="Helical" evidence="1">
    <location>
        <begin position="136"/>
        <end position="157"/>
    </location>
</feature>
<dbReference type="Gene3D" id="2.60.40.1120">
    <property type="entry name" value="Carboxypeptidase-like, regulatory domain"/>
    <property type="match status" value="2"/>
</dbReference>
<reference evidence="2 3" key="1">
    <citation type="journal article" date="2016" name="Nat. Commun.">
        <title>Thousands of microbial genomes shed light on interconnected biogeochemical processes in an aquifer system.</title>
        <authorList>
            <person name="Anantharaman K."/>
            <person name="Brown C.T."/>
            <person name="Hug L.A."/>
            <person name="Sharon I."/>
            <person name="Castelle C.J."/>
            <person name="Probst A.J."/>
            <person name="Thomas B.C."/>
            <person name="Singh A."/>
            <person name="Wilkins M.J."/>
            <person name="Karaoz U."/>
            <person name="Brodie E.L."/>
            <person name="Williams K.H."/>
            <person name="Hubbard S.S."/>
            <person name="Banfield J.F."/>
        </authorList>
    </citation>
    <scope>NUCLEOTIDE SEQUENCE [LARGE SCALE GENOMIC DNA]</scope>
</reference>
<name>A0A1F6WH07_9BACT</name>
<feature type="transmembrane region" description="Helical" evidence="1">
    <location>
        <begin position="163"/>
        <end position="181"/>
    </location>
</feature>
<evidence type="ECO:0000313" key="2">
    <source>
        <dbReference type="EMBL" id="OGI81190.1"/>
    </source>
</evidence>
<evidence type="ECO:0008006" key="4">
    <source>
        <dbReference type="Google" id="ProtNLM"/>
    </source>
</evidence>
<dbReference type="SUPFAM" id="SSF49464">
    <property type="entry name" value="Carboxypeptidase regulatory domain-like"/>
    <property type="match status" value="2"/>
</dbReference>
<dbReference type="EMBL" id="MFUH01000037">
    <property type="protein sequence ID" value="OGI81190.1"/>
    <property type="molecule type" value="Genomic_DNA"/>
</dbReference>
<evidence type="ECO:0000313" key="3">
    <source>
        <dbReference type="Proteomes" id="UP000179880"/>
    </source>
</evidence>
<accession>A0A1F6WH07</accession>
<dbReference type="Proteomes" id="UP000179880">
    <property type="component" value="Unassembled WGS sequence"/>
</dbReference>
<sequence>MAALGVRKRARPWGTVYDSITKQPLDPAVVVLYDLNGREITTSITDLDGRFGFLVQPGVYKVVPHKTNYTFASEKLSGKSRDELYHDLYFGDYFEVKEESQVIARNLPMDPVKFDWNEFAKNKQKLMKFYSRRDRILARVTTIFFFFGFFVALAAVLSIPKTYNIVIFSLYLVLVFIRRVGLKTRAFGQVTDSEGNPLSFSLIKVFSADLKNQITQRATDKYGRYFCLVPNGSYCVTIERKLEDGSYTQIFASEPISINAGIIKKDFKVGLPIELPANDSSAKLGE</sequence>
<evidence type="ECO:0000256" key="1">
    <source>
        <dbReference type="SAM" id="Phobius"/>
    </source>
</evidence>
<gene>
    <name evidence="2" type="ORF">A3B93_00420</name>
</gene>
<keyword evidence="1" id="KW-1133">Transmembrane helix</keyword>
<keyword evidence="1" id="KW-0812">Transmembrane</keyword>
<dbReference type="InterPro" id="IPR008969">
    <property type="entry name" value="CarboxyPept-like_regulatory"/>
</dbReference>
<keyword evidence="1" id="KW-0472">Membrane</keyword>